<evidence type="ECO:0000313" key="1">
    <source>
        <dbReference type="EMBL" id="GFS36215.1"/>
    </source>
</evidence>
<dbReference type="Gene3D" id="3.30.60.30">
    <property type="match status" value="1"/>
</dbReference>
<dbReference type="EMBL" id="BJWL01000246">
    <property type="protein sequence ID" value="GFS36215.1"/>
    <property type="molecule type" value="Genomic_DNA"/>
</dbReference>
<dbReference type="GO" id="GO:0004867">
    <property type="term" value="F:serine-type endopeptidase inhibitor activity"/>
    <property type="evidence" value="ECO:0007669"/>
    <property type="project" value="InterPro"/>
</dbReference>
<protein>
    <submittedName>
        <fullName evidence="1">Uncharacterized protein</fullName>
    </submittedName>
</protein>
<gene>
    <name evidence="1" type="ORF">Acr_00g0044700</name>
    <name evidence="2" type="ORF">Acr_00g0084500</name>
</gene>
<dbReference type="OrthoDB" id="1539471at2759"/>
<dbReference type="AlphaFoldDB" id="A0A7J0DJ20"/>
<sequence length="53" mass="5713">MKAECCPLYCREDGDYMKCVSSGDKKLSPPCNCCLAGPGCTIYYNDGTSETCS</sequence>
<keyword evidence="3" id="KW-1185">Reference proteome</keyword>
<dbReference type="SUPFAM" id="SSF100897">
    <property type="entry name" value="Plant proteinase inhibitors"/>
    <property type="match status" value="1"/>
</dbReference>
<dbReference type="Pfam" id="PF02428">
    <property type="entry name" value="Prot_inhib_II"/>
    <property type="match status" value="1"/>
</dbReference>
<dbReference type="Proteomes" id="UP000585474">
    <property type="component" value="Unassembled WGS sequence"/>
</dbReference>
<accession>A0A7J0DJ20</accession>
<reference evidence="1" key="2">
    <citation type="submission" date="2020-08" db="EMBL/GenBank/DDBJ databases">
        <title>De Novo Assembly of kiwifruit Actinidia rufa.</title>
        <authorList>
            <person name="Sugita-Konishi S."/>
            <person name="Sato K."/>
            <person name="Mori E."/>
            <person name="Abe Y."/>
            <person name="Kisaki G."/>
            <person name="Hamano K."/>
            <person name="Suezawa K."/>
            <person name="Otani M."/>
            <person name="Fukuda T."/>
            <person name="Manabe T."/>
            <person name="Gomi K."/>
            <person name="Tabuchi M."/>
            <person name="Akimitsu K."/>
            <person name="Kataoka I."/>
        </authorList>
    </citation>
    <scope>NUCLEOTIDE SEQUENCE</scope>
    <source>
        <strain evidence="1">Fuchu</strain>
    </source>
</reference>
<evidence type="ECO:0000313" key="3">
    <source>
        <dbReference type="Proteomes" id="UP000585474"/>
    </source>
</evidence>
<comment type="caution">
    <text evidence="1">The sequence shown here is derived from an EMBL/GenBank/DDBJ whole genome shotgun (WGS) entry which is preliminary data.</text>
</comment>
<dbReference type="EMBL" id="BJWL01000417">
    <property type="protein sequence ID" value="GFS43271.1"/>
    <property type="molecule type" value="Genomic_DNA"/>
</dbReference>
<evidence type="ECO:0000313" key="2">
    <source>
        <dbReference type="EMBL" id="GFS43271.1"/>
    </source>
</evidence>
<reference evidence="3" key="1">
    <citation type="submission" date="2019-07" db="EMBL/GenBank/DDBJ databases">
        <title>De Novo Assembly of kiwifruit Actinidia rufa.</title>
        <authorList>
            <person name="Sugita-Konishi S."/>
            <person name="Sato K."/>
            <person name="Mori E."/>
            <person name="Abe Y."/>
            <person name="Kisaki G."/>
            <person name="Hamano K."/>
            <person name="Suezawa K."/>
            <person name="Otani M."/>
            <person name="Fukuda T."/>
            <person name="Manabe T."/>
            <person name="Gomi K."/>
            <person name="Tabuchi M."/>
            <person name="Akimitsu K."/>
            <person name="Kataoka I."/>
        </authorList>
    </citation>
    <scope>NUCLEOTIDE SEQUENCE [LARGE SCALE GENOMIC DNA]</scope>
    <source>
        <strain evidence="3">cv. Fuchu</strain>
        <strain evidence="2">Fuchu</strain>
    </source>
</reference>
<organism evidence="1 3">
    <name type="scientific">Actinidia rufa</name>
    <dbReference type="NCBI Taxonomy" id="165716"/>
    <lineage>
        <taxon>Eukaryota</taxon>
        <taxon>Viridiplantae</taxon>
        <taxon>Streptophyta</taxon>
        <taxon>Embryophyta</taxon>
        <taxon>Tracheophyta</taxon>
        <taxon>Spermatophyta</taxon>
        <taxon>Magnoliopsida</taxon>
        <taxon>eudicotyledons</taxon>
        <taxon>Gunneridae</taxon>
        <taxon>Pentapetalae</taxon>
        <taxon>asterids</taxon>
        <taxon>Ericales</taxon>
        <taxon>Actinidiaceae</taxon>
        <taxon>Actinidia</taxon>
    </lineage>
</organism>
<dbReference type="InterPro" id="IPR003465">
    <property type="entry name" value="Prot_inh_I20"/>
</dbReference>
<proteinExistence type="predicted"/>
<name>A0A7J0DJ20_9ERIC</name>